<keyword evidence="5" id="KW-1185">Reference proteome</keyword>
<dbReference type="InterPro" id="IPR011055">
    <property type="entry name" value="Dup_hybrid_motif"/>
</dbReference>
<dbReference type="EC" id="3.4.-.-" evidence="4"/>
<feature type="compositionally biased region" description="Basic and acidic residues" evidence="1">
    <location>
        <begin position="29"/>
        <end position="56"/>
    </location>
</feature>
<evidence type="ECO:0000256" key="2">
    <source>
        <dbReference type="SAM" id="SignalP"/>
    </source>
</evidence>
<reference evidence="4 5" key="1">
    <citation type="submission" date="2024-03" db="EMBL/GenBank/DDBJ databases">
        <title>Human intestinal bacterial collection.</title>
        <authorList>
            <person name="Pauvert C."/>
            <person name="Hitch T.C.A."/>
            <person name="Clavel T."/>
        </authorList>
    </citation>
    <scope>NUCLEOTIDE SEQUENCE [LARGE SCALE GENOMIC DNA]</scope>
    <source>
        <strain evidence="4 5">CLA-AA-H185</strain>
    </source>
</reference>
<dbReference type="InterPro" id="IPR050570">
    <property type="entry name" value="Cell_wall_metabolism_enzyme"/>
</dbReference>
<dbReference type="Proteomes" id="UP001454489">
    <property type="component" value="Unassembled WGS sequence"/>
</dbReference>
<dbReference type="EMBL" id="JBBMEX010000015">
    <property type="protein sequence ID" value="MEQ2558670.1"/>
    <property type="molecule type" value="Genomic_DNA"/>
</dbReference>
<feature type="region of interest" description="Disordered" evidence="1">
    <location>
        <begin position="28"/>
        <end position="103"/>
    </location>
</feature>
<proteinExistence type="predicted"/>
<feature type="domain" description="M23ase beta-sheet core" evidence="3">
    <location>
        <begin position="146"/>
        <end position="241"/>
    </location>
</feature>
<comment type="caution">
    <text evidence="4">The sequence shown here is derived from an EMBL/GenBank/DDBJ whole genome shotgun (WGS) entry which is preliminary data.</text>
</comment>
<name>A0ABV1HGP2_9FIRM</name>
<dbReference type="SUPFAM" id="SSF51261">
    <property type="entry name" value="Duplicated hybrid motif"/>
    <property type="match status" value="1"/>
</dbReference>
<evidence type="ECO:0000313" key="4">
    <source>
        <dbReference type="EMBL" id="MEQ2558670.1"/>
    </source>
</evidence>
<dbReference type="PANTHER" id="PTHR21666">
    <property type="entry name" value="PEPTIDASE-RELATED"/>
    <property type="match status" value="1"/>
</dbReference>
<dbReference type="GO" id="GO:0016787">
    <property type="term" value="F:hydrolase activity"/>
    <property type="evidence" value="ECO:0007669"/>
    <property type="project" value="UniProtKB-KW"/>
</dbReference>
<dbReference type="InterPro" id="IPR016047">
    <property type="entry name" value="M23ase_b-sheet_dom"/>
</dbReference>
<dbReference type="Pfam" id="PF01551">
    <property type="entry name" value="Peptidase_M23"/>
    <property type="match status" value="1"/>
</dbReference>
<evidence type="ECO:0000313" key="5">
    <source>
        <dbReference type="Proteomes" id="UP001454489"/>
    </source>
</evidence>
<gene>
    <name evidence="4" type="ORF">WMO43_12490</name>
</gene>
<dbReference type="CDD" id="cd12797">
    <property type="entry name" value="M23_peptidase"/>
    <property type="match status" value="1"/>
</dbReference>
<feature type="compositionally biased region" description="Basic and acidic residues" evidence="1">
    <location>
        <begin position="66"/>
        <end position="98"/>
    </location>
</feature>
<organism evidence="4 5">
    <name type="scientific">Maccoyibacter intestinihominis</name>
    <dbReference type="NCBI Taxonomy" id="3133499"/>
    <lineage>
        <taxon>Bacteria</taxon>
        <taxon>Bacillati</taxon>
        <taxon>Bacillota</taxon>
        <taxon>Clostridia</taxon>
        <taxon>Lachnospirales</taxon>
        <taxon>Lachnospiraceae</taxon>
        <taxon>Maccoyibacter</taxon>
    </lineage>
</organism>
<sequence>MKKKKEYIIAGSLLSLAIVGMVFAYNTESGDKKSQEKEEQQVAFQEVEKDKETAKDEVEDVSSILKAKEKKEEQKQEQKQKAETQKEEVNVAKEEPKVQETASKPSALTFKGELAWPAAEEDKVIMNYSMDQTVYFKSLDQYRYNPAVIIGAKVNDKVTSAAAGSVLDVSNNEVTGCTVTVNLGDGYKAIYGQLKEVSKKAGDYVAPGEVIGYISEPTKYYSEEGSNLYFELQKDDQPVDPMGYFK</sequence>
<protein>
    <submittedName>
        <fullName evidence="4">M23 family metallopeptidase</fullName>
        <ecNumber evidence="4">3.4.-.-</ecNumber>
    </submittedName>
</protein>
<accession>A0ABV1HGP2</accession>
<evidence type="ECO:0000256" key="1">
    <source>
        <dbReference type="SAM" id="MobiDB-lite"/>
    </source>
</evidence>
<keyword evidence="4" id="KW-0378">Hydrolase</keyword>
<evidence type="ECO:0000259" key="3">
    <source>
        <dbReference type="Pfam" id="PF01551"/>
    </source>
</evidence>
<dbReference type="RefSeq" id="WP_177962093.1">
    <property type="nucleotide sequence ID" value="NZ_JBBMEX010000015.1"/>
</dbReference>
<keyword evidence="2" id="KW-0732">Signal</keyword>
<feature type="signal peptide" evidence="2">
    <location>
        <begin position="1"/>
        <end position="24"/>
    </location>
</feature>
<dbReference type="PANTHER" id="PTHR21666:SF270">
    <property type="entry name" value="MUREIN HYDROLASE ACTIVATOR ENVC"/>
    <property type="match status" value="1"/>
</dbReference>
<dbReference type="Gene3D" id="2.70.70.10">
    <property type="entry name" value="Glucose Permease (Domain IIA)"/>
    <property type="match status" value="1"/>
</dbReference>
<feature type="chain" id="PRO_5045374642" evidence="2">
    <location>
        <begin position="25"/>
        <end position="246"/>
    </location>
</feature>